<dbReference type="Proteomes" id="UP000178930">
    <property type="component" value="Unassembled WGS sequence"/>
</dbReference>
<feature type="domain" description="Gfo/Idh/MocA-like oxidoreductase N-terminal" evidence="1">
    <location>
        <begin position="2"/>
        <end position="128"/>
    </location>
</feature>
<dbReference type="PANTHER" id="PTHR43377">
    <property type="entry name" value="BILIVERDIN REDUCTASE A"/>
    <property type="match status" value="1"/>
</dbReference>
<dbReference type="Pfam" id="PF01408">
    <property type="entry name" value="GFO_IDH_MocA"/>
    <property type="match status" value="1"/>
</dbReference>
<dbReference type="SUPFAM" id="SSF55347">
    <property type="entry name" value="Glyceraldehyde-3-phosphate dehydrogenase-like, C-terminal domain"/>
    <property type="match status" value="1"/>
</dbReference>
<protein>
    <recommendedName>
        <fullName evidence="1">Gfo/Idh/MocA-like oxidoreductase N-terminal domain-containing protein</fullName>
    </recommendedName>
</protein>
<reference evidence="2 3" key="1">
    <citation type="journal article" date="2016" name="Nat. Commun.">
        <title>Thousands of microbial genomes shed light on interconnected biogeochemical processes in an aquifer system.</title>
        <authorList>
            <person name="Anantharaman K."/>
            <person name="Brown C.T."/>
            <person name="Hug L.A."/>
            <person name="Sharon I."/>
            <person name="Castelle C.J."/>
            <person name="Probst A.J."/>
            <person name="Thomas B.C."/>
            <person name="Singh A."/>
            <person name="Wilkins M.J."/>
            <person name="Karaoz U."/>
            <person name="Brodie E.L."/>
            <person name="Williams K.H."/>
            <person name="Hubbard S.S."/>
            <person name="Banfield J.F."/>
        </authorList>
    </citation>
    <scope>NUCLEOTIDE SEQUENCE [LARGE SCALE GENOMIC DNA]</scope>
</reference>
<organism evidence="2 3">
    <name type="scientific">Candidatus Buchananbacteria bacterium RIFCSPHIGHO2_01_FULL_39_14</name>
    <dbReference type="NCBI Taxonomy" id="1797532"/>
    <lineage>
        <taxon>Bacteria</taxon>
        <taxon>Candidatus Buchananiibacteriota</taxon>
    </lineage>
</organism>
<dbReference type="InterPro" id="IPR051450">
    <property type="entry name" value="Gfo/Idh/MocA_Oxidoreductases"/>
</dbReference>
<comment type="caution">
    <text evidence="2">The sequence shown here is derived from an EMBL/GenBank/DDBJ whole genome shotgun (WGS) entry which is preliminary data.</text>
</comment>
<dbReference type="GO" id="GO:0000166">
    <property type="term" value="F:nucleotide binding"/>
    <property type="evidence" value="ECO:0007669"/>
    <property type="project" value="InterPro"/>
</dbReference>
<dbReference type="Gene3D" id="3.30.360.10">
    <property type="entry name" value="Dihydrodipicolinate Reductase, domain 2"/>
    <property type="match status" value="1"/>
</dbReference>
<gene>
    <name evidence="2" type="ORF">A2729_05795</name>
</gene>
<name>A0A1G1XSN7_9BACT</name>
<dbReference type="InterPro" id="IPR036291">
    <property type="entry name" value="NAD(P)-bd_dom_sf"/>
</dbReference>
<proteinExistence type="predicted"/>
<dbReference type="PANTHER" id="PTHR43377:SF1">
    <property type="entry name" value="BILIVERDIN REDUCTASE A"/>
    <property type="match status" value="1"/>
</dbReference>
<dbReference type="Gene3D" id="3.40.50.720">
    <property type="entry name" value="NAD(P)-binding Rossmann-like Domain"/>
    <property type="match status" value="1"/>
</dbReference>
<sequence length="351" mass="39748">MKVKIIGAGSIGNHLAQACRRIGWEVTVVDKDQAAIERMKNEIYPKRYGSWDENIKLFTLDKQPTGGFDIIIIGTPPDSHINLALSALEESPRLLHIEKPLCTPFLEKIDEIEAVLLKKTDILVTVGYDHTVAKSVWRAVELVKQGIIGQIITLDVEFREHWGGIFAAHPWLAGPHDSYLGFWQRGGGAGGEHSHALHLWHYLAKTSGWQKVKQTQASFDFKKDSQGSFYDQIAAFNLTTEDNHFGRVIQDVVTKPTRKWFRLQGKNGFIEWSCNGAPDGGDLLRYSKDDKIIEEVFSKKRPDDFYQVVLHYQNLLDGKIKLADSPMSYQSGLEVMKILNQSYPIKSQKND</sequence>
<dbReference type="PROSITE" id="PS51257">
    <property type="entry name" value="PROKAR_LIPOPROTEIN"/>
    <property type="match status" value="1"/>
</dbReference>
<dbReference type="AlphaFoldDB" id="A0A1G1XSN7"/>
<evidence type="ECO:0000313" key="2">
    <source>
        <dbReference type="EMBL" id="OGY43095.1"/>
    </source>
</evidence>
<dbReference type="InterPro" id="IPR000683">
    <property type="entry name" value="Gfo/Idh/MocA-like_OxRdtase_N"/>
</dbReference>
<evidence type="ECO:0000313" key="3">
    <source>
        <dbReference type="Proteomes" id="UP000178930"/>
    </source>
</evidence>
<dbReference type="EMBL" id="MHIB01000042">
    <property type="protein sequence ID" value="OGY43095.1"/>
    <property type="molecule type" value="Genomic_DNA"/>
</dbReference>
<evidence type="ECO:0000259" key="1">
    <source>
        <dbReference type="Pfam" id="PF01408"/>
    </source>
</evidence>
<dbReference type="SUPFAM" id="SSF51735">
    <property type="entry name" value="NAD(P)-binding Rossmann-fold domains"/>
    <property type="match status" value="1"/>
</dbReference>
<dbReference type="STRING" id="1797532.A2729_05795"/>
<accession>A0A1G1XSN7</accession>